<proteinExistence type="predicted"/>
<dbReference type="AlphaFoldDB" id="A0A917PDF1"/>
<dbReference type="InterPro" id="IPR029058">
    <property type="entry name" value="AB_hydrolase_fold"/>
</dbReference>
<feature type="domain" description="AB hydrolase-1" evidence="2">
    <location>
        <begin position="44"/>
        <end position="289"/>
    </location>
</feature>
<dbReference type="Gene3D" id="3.40.50.1820">
    <property type="entry name" value="alpha/beta hydrolase"/>
    <property type="match status" value="1"/>
</dbReference>
<sequence length="336" mass="36483">MASIPPQRGESTRLRAVRKPVPRQYQAIHGHRWAFRMAGQGPAVLLIHGIGDSSDTWADLIPELARHHTVIAPDLLGHGLSDKPRGDYSVPAYANGMRDLLGVLDIDRATLVGHSLGGGVAMQFAYQFPDRTERLALVSTGGVGRGVTPALRLASLPGAHLALAALRLPTVRTQTAIVIRLLRLLDTGLGVDAPDLLRVVDALPDAASRDAFIRTLRAVVDWRGQVVTMLDRCYLTAGMPTLLVWGARDQVVPAVHAKVAHAAMPGSRLEIFEDSGHFPFHTDPQRFLAVLEDFIATTDPVSRRTEEWRARLRSQGVGHARHVPGPRHGGPIPPTH</sequence>
<evidence type="ECO:0000256" key="1">
    <source>
        <dbReference type="SAM" id="MobiDB-lite"/>
    </source>
</evidence>
<accession>A0A917PDF1</accession>
<dbReference type="PANTHER" id="PTHR43798:SF33">
    <property type="entry name" value="HYDROLASE, PUTATIVE (AFU_ORTHOLOGUE AFUA_2G14860)-RELATED"/>
    <property type="match status" value="1"/>
</dbReference>
<dbReference type="EMBL" id="BMQA01000137">
    <property type="protein sequence ID" value="GGJ71790.1"/>
    <property type="molecule type" value="Genomic_DNA"/>
</dbReference>
<comment type="caution">
    <text evidence="3">The sequence shown here is derived from an EMBL/GenBank/DDBJ whole genome shotgun (WGS) entry which is preliminary data.</text>
</comment>
<evidence type="ECO:0000259" key="2">
    <source>
        <dbReference type="Pfam" id="PF12697"/>
    </source>
</evidence>
<dbReference type="PRINTS" id="PR00111">
    <property type="entry name" value="ABHYDROLASE"/>
</dbReference>
<evidence type="ECO:0000313" key="4">
    <source>
        <dbReference type="Proteomes" id="UP000657574"/>
    </source>
</evidence>
<dbReference type="GO" id="GO:0016020">
    <property type="term" value="C:membrane"/>
    <property type="evidence" value="ECO:0007669"/>
    <property type="project" value="TreeGrafter"/>
</dbReference>
<dbReference type="GO" id="GO:0003824">
    <property type="term" value="F:catalytic activity"/>
    <property type="evidence" value="ECO:0007669"/>
    <property type="project" value="UniProtKB-ARBA"/>
</dbReference>
<keyword evidence="4" id="KW-1185">Reference proteome</keyword>
<dbReference type="Proteomes" id="UP000657574">
    <property type="component" value="Unassembled WGS sequence"/>
</dbReference>
<dbReference type="SUPFAM" id="SSF53474">
    <property type="entry name" value="alpha/beta-Hydrolases"/>
    <property type="match status" value="1"/>
</dbReference>
<dbReference type="PANTHER" id="PTHR43798">
    <property type="entry name" value="MONOACYLGLYCEROL LIPASE"/>
    <property type="match status" value="1"/>
</dbReference>
<gene>
    <name evidence="3" type="ORF">GCM10010121_097990</name>
</gene>
<dbReference type="InterPro" id="IPR000073">
    <property type="entry name" value="AB_hydrolase_1"/>
</dbReference>
<feature type="region of interest" description="Disordered" evidence="1">
    <location>
        <begin position="313"/>
        <end position="336"/>
    </location>
</feature>
<dbReference type="InterPro" id="IPR050266">
    <property type="entry name" value="AB_hydrolase_sf"/>
</dbReference>
<organism evidence="3 4">
    <name type="scientific">Streptomyces brasiliensis</name>
    <dbReference type="NCBI Taxonomy" id="1954"/>
    <lineage>
        <taxon>Bacteria</taxon>
        <taxon>Bacillati</taxon>
        <taxon>Actinomycetota</taxon>
        <taxon>Actinomycetes</taxon>
        <taxon>Kitasatosporales</taxon>
        <taxon>Streptomycetaceae</taxon>
        <taxon>Streptomyces</taxon>
    </lineage>
</organism>
<protein>
    <recommendedName>
        <fullName evidence="2">AB hydrolase-1 domain-containing protein</fullName>
    </recommendedName>
</protein>
<evidence type="ECO:0000313" key="3">
    <source>
        <dbReference type="EMBL" id="GGJ71790.1"/>
    </source>
</evidence>
<reference evidence="3" key="1">
    <citation type="journal article" date="2014" name="Int. J. Syst. Evol. Microbiol.">
        <title>Complete genome sequence of Corynebacterium casei LMG S-19264T (=DSM 44701T), isolated from a smear-ripened cheese.</title>
        <authorList>
            <consortium name="US DOE Joint Genome Institute (JGI-PGF)"/>
            <person name="Walter F."/>
            <person name="Albersmeier A."/>
            <person name="Kalinowski J."/>
            <person name="Ruckert C."/>
        </authorList>
    </citation>
    <scope>NUCLEOTIDE SEQUENCE</scope>
    <source>
        <strain evidence="3">JCM 3086</strain>
    </source>
</reference>
<name>A0A917PDF1_9ACTN</name>
<reference evidence="3" key="2">
    <citation type="submission" date="2020-09" db="EMBL/GenBank/DDBJ databases">
        <authorList>
            <person name="Sun Q."/>
            <person name="Ohkuma M."/>
        </authorList>
    </citation>
    <scope>NUCLEOTIDE SEQUENCE</scope>
    <source>
        <strain evidence="3">JCM 3086</strain>
    </source>
</reference>
<dbReference type="RefSeq" id="WP_373297187.1">
    <property type="nucleotide sequence ID" value="NZ_BMQA01000137.1"/>
</dbReference>
<dbReference type="Pfam" id="PF12697">
    <property type="entry name" value="Abhydrolase_6"/>
    <property type="match status" value="1"/>
</dbReference>